<comment type="function">
    <text evidence="1">Catalytic subunit of the peripheral V1 complex of vacuolar ATPase (V-ATPase). V-ATPase is responsible for acidifying a variety of intracellular compartments in eukaryotic cells.</text>
</comment>
<dbReference type="InterPro" id="IPR005124">
    <property type="entry name" value="V-ATPase_G"/>
</dbReference>
<sequence>MESNRGQNGIQLLLAAEQEAQRIVNAARAGNYLCWWLHSIMFQSADVCGIMDMYIPYMACLMLFYPRVSETLIYLLWSLFSAKLARLKQAKEEAEKEIAEFRAQMDAQFQRKVSERLEKETEGKIHHLKNEAGRISQDVVQMLLRQVTTVKN</sequence>
<dbReference type="OrthoDB" id="250802at2759"/>
<protein>
    <recommendedName>
        <fullName evidence="9">V-type proton ATPase subunit G</fullName>
    </recommendedName>
</protein>
<evidence type="ECO:0008006" key="9">
    <source>
        <dbReference type="Google" id="ProtNLM"/>
    </source>
</evidence>
<evidence type="ECO:0000256" key="5">
    <source>
        <dbReference type="ARBA" id="ARBA00023065"/>
    </source>
</evidence>
<keyword evidence="5" id="KW-0406">Ion transport</keyword>
<dbReference type="Gene3D" id="1.20.5.2950">
    <property type="match status" value="1"/>
</dbReference>
<evidence type="ECO:0000313" key="8">
    <source>
        <dbReference type="Proteomes" id="UP000428333"/>
    </source>
</evidence>
<dbReference type="PANTHER" id="PTHR12713">
    <property type="entry name" value="VACUOLAR ATP SYNTHASE SUBUNIT G"/>
    <property type="match status" value="1"/>
</dbReference>
<keyword evidence="3" id="KW-0813">Transport</keyword>
<dbReference type="Proteomes" id="UP000428333">
    <property type="component" value="Linkage Group LG08"/>
</dbReference>
<gene>
    <name evidence="7" type="ORF">C3L33_14656</name>
</gene>
<comment type="similarity">
    <text evidence="2">Belongs to the V-ATPase G subunit family.</text>
</comment>
<evidence type="ECO:0000256" key="6">
    <source>
        <dbReference type="SAM" id="Coils"/>
    </source>
</evidence>
<evidence type="ECO:0000256" key="2">
    <source>
        <dbReference type="ARBA" id="ARBA00010066"/>
    </source>
</evidence>
<feature type="coiled-coil region" evidence="6">
    <location>
        <begin position="84"/>
        <end position="111"/>
    </location>
</feature>
<keyword evidence="4" id="KW-0375">Hydrogen ion transport</keyword>
<dbReference type="AlphaFoldDB" id="A0A6A4L5G7"/>
<proteinExistence type="inferred from homology"/>
<evidence type="ECO:0000256" key="3">
    <source>
        <dbReference type="ARBA" id="ARBA00022448"/>
    </source>
</evidence>
<dbReference type="EMBL" id="QEFC01002169">
    <property type="protein sequence ID" value="KAE9453470.1"/>
    <property type="molecule type" value="Genomic_DNA"/>
</dbReference>
<organism evidence="7 8">
    <name type="scientific">Rhododendron williamsianum</name>
    <dbReference type="NCBI Taxonomy" id="262921"/>
    <lineage>
        <taxon>Eukaryota</taxon>
        <taxon>Viridiplantae</taxon>
        <taxon>Streptophyta</taxon>
        <taxon>Embryophyta</taxon>
        <taxon>Tracheophyta</taxon>
        <taxon>Spermatophyta</taxon>
        <taxon>Magnoliopsida</taxon>
        <taxon>eudicotyledons</taxon>
        <taxon>Gunneridae</taxon>
        <taxon>Pentapetalae</taxon>
        <taxon>asterids</taxon>
        <taxon>Ericales</taxon>
        <taxon>Ericaceae</taxon>
        <taxon>Ericoideae</taxon>
        <taxon>Rhodoreae</taxon>
        <taxon>Rhododendron</taxon>
    </lineage>
</organism>
<dbReference type="GO" id="GO:0000221">
    <property type="term" value="C:vacuolar proton-transporting V-type ATPase, V1 domain"/>
    <property type="evidence" value="ECO:0007669"/>
    <property type="project" value="TreeGrafter"/>
</dbReference>
<evidence type="ECO:0000256" key="4">
    <source>
        <dbReference type="ARBA" id="ARBA00022781"/>
    </source>
</evidence>
<evidence type="ECO:0000313" key="7">
    <source>
        <dbReference type="EMBL" id="KAE9453470.1"/>
    </source>
</evidence>
<evidence type="ECO:0000256" key="1">
    <source>
        <dbReference type="ARBA" id="ARBA00003847"/>
    </source>
</evidence>
<accession>A0A6A4L5G7</accession>
<dbReference type="GO" id="GO:0016887">
    <property type="term" value="F:ATP hydrolysis activity"/>
    <property type="evidence" value="ECO:0007669"/>
    <property type="project" value="TreeGrafter"/>
</dbReference>
<reference evidence="7 8" key="1">
    <citation type="journal article" date="2019" name="Genome Biol. Evol.">
        <title>The Rhododendron genome and chromosomal organization provide insight into shared whole-genome duplications across the heath family (Ericaceae).</title>
        <authorList>
            <person name="Soza V.L."/>
            <person name="Lindsley D."/>
            <person name="Waalkes A."/>
            <person name="Ramage E."/>
            <person name="Patwardhan R.P."/>
            <person name="Burton J.N."/>
            <person name="Adey A."/>
            <person name="Kumar A."/>
            <person name="Qiu R."/>
            <person name="Shendure J."/>
            <person name="Hall B."/>
        </authorList>
    </citation>
    <scope>NUCLEOTIDE SEQUENCE [LARGE SCALE GENOMIC DNA]</scope>
    <source>
        <strain evidence="7">RSF 1966-606</strain>
    </source>
</reference>
<name>A0A6A4L5G7_9ERIC</name>
<keyword evidence="6" id="KW-0175">Coiled coil</keyword>
<dbReference type="Pfam" id="PF03179">
    <property type="entry name" value="V-ATPase_G"/>
    <property type="match status" value="1"/>
</dbReference>
<keyword evidence="8" id="KW-1185">Reference proteome</keyword>
<feature type="non-terminal residue" evidence="7">
    <location>
        <position position="1"/>
    </location>
</feature>
<comment type="caution">
    <text evidence="7">The sequence shown here is derived from an EMBL/GenBank/DDBJ whole genome shotgun (WGS) entry which is preliminary data.</text>
</comment>
<dbReference type="PANTHER" id="PTHR12713:SF11">
    <property type="entry name" value="V-TYPE PROTON ATPASE SUBUNIT G"/>
    <property type="match status" value="1"/>
</dbReference>
<dbReference type="GO" id="GO:0046961">
    <property type="term" value="F:proton-transporting ATPase activity, rotational mechanism"/>
    <property type="evidence" value="ECO:0007669"/>
    <property type="project" value="InterPro"/>
</dbReference>